<evidence type="ECO:0000313" key="3">
    <source>
        <dbReference type="Proteomes" id="UP000252419"/>
    </source>
</evidence>
<dbReference type="Proteomes" id="UP000252419">
    <property type="component" value="Unassembled WGS sequence"/>
</dbReference>
<feature type="region of interest" description="Disordered" evidence="1">
    <location>
        <begin position="135"/>
        <end position="158"/>
    </location>
</feature>
<dbReference type="EMBL" id="JPWA01000005">
    <property type="protein sequence ID" value="RCK06723.1"/>
    <property type="molecule type" value="Genomic_DNA"/>
</dbReference>
<protein>
    <recommendedName>
        <fullName evidence="4">Zinc-finger domain-containing protein</fullName>
    </recommendedName>
</protein>
<feature type="compositionally biased region" description="Low complexity" evidence="1">
    <location>
        <begin position="136"/>
        <end position="158"/>
    </location>
</feature>
<keyword evidence="3" id="KW-1185">Reference proteome</keyword>
<accession>A0A367UGC1</accession>
<evidence type="ECO:0000313" key="2">
    <source>
        <dbReference type="EMBL" id="RCK06723.1"/>
    </source>
</evidence>
<dbReference type="AlphaFoldDB" id="A0A367UGC1"/>
<gene>
    <name evidence="2" type="ORF">TH5_06115</name>
</gene>
<reference evidence="2 3" key="1">
    <citation type="submission" date="2014-07" db="EMBL/GenBank/DDBJ databases">
        <title>Draft genome sequence of Thalassospira xianhensis P-4 (MCCC 1A02616).</title>
        <authorList>
            <person name="Lai Q."/>
            <person name="Shao Z."/>
        </authorList>
    </citation>
    <scope>NUCLEOTIDE SEQUENCE [LARGE SCALE GENOMIC DNA]</scope>
    <source>
        <strain evidence="2 3">MCCC 1A02616</strain>
    </source>
</reference>
<sequence>MIKPHEPVNEIDLLAYADGTLDGDPARRAEVEEYLKGHPQQADRVIAFMRQDDEIHRLYDPVLDEPVPERLRNVLAGAQSDRYARVLMKGGVAASILFAATSGWYLGRMMPPDQLHQRNMIADSAIDSYRKGAALSGSSDISSPQPQSPYVESSGSGWSNTMSSMSGHIALQMRVPDLSAQGYHLRENREIHTDNGNAVQMDYVNEMGDKLVLLLQPRWNTGVYDVRVDERDGFSIATWADGPITFGLASGVDPNQAYELANFIREATRSIEFSNPAKQPDIEASMTSEPEVVQSETVTDPALSGDVFETPVFRHN</sequence>
<evidence type="ECO:0000256" key="1">
    <source>
        <dbReference type="SAM" id="MobiDB-lite"/>
    </source>
</evidence>
<dbReference type="RefSeq" id="WP_114121091.1">
    <property type="nucleotide sequence ID" value="NZ_JPWA01000005.1"/>
</dbReference>
<comment type="caution">
    <text evidence="2">The sequence shown here is derived from an EMBL/GenBank/DDBJ whole genome shotgun (WGS) entry which is preliminary data.</text>
</comment>
<evidence type="ECO:0008006" key="4">
    <source>
        <dbReference type="Google" id="ProtNLM"/>
    </source>
</evidence>
<proteinExistence type="predicted"/>
<organism evidence="2 3">
    <name type="scientific">Thalassospira xianhensis MCCC 1A02616</name>
    <dbReference type="NCBI Taxonomy" id="1177929"/>
    <lineage>
        <taxon>Bacteria</taxon>
        <taxon>Pseudomonadati</taxon>
        <taxon>Pseudomonadota</taxon>
        <taxon>Alphaproteobacteria</taxon>
        <taxon>Rhodospirillales</taxon>
        <taxon>Thalassospiraceae</taxon>
        <taxon>Thalassospira</taxon>
    </lineage>
</organism>
<name>A0A367UGC1_9PROT</name>